<evidence type="ECO:0000313" key="1">
    <source>
        <dbReference type="EMBL" id="GFO08396.1"/>
    </source>
</evidence>
<dbReference type="Proteomes" id="UP000735302">
    <property type="component" value="Unassembled WGS sequence"/>
</dbReference>
<keyword evidence="2" id="KW-1185">Reference proteome</keyword>
<reference evidence="1 2" key="1">
    <citation type="journal article" date="2021" name="Elife">
        <title>Chloroplast acquisition without the gene transfer in kleptoplastic sea slugs, Plakobranchus ocellatus.</title>
        <authorList>
            <person name="Maeda T."/>
            <person name="Takahashi S."/>
            <person name="Yoshida T."/>
            <person name="Shimamura S."/>
            <person name="Takaki Y."/>
            <person name="Nagai Y."/>
            <person name="Toyoda A."/>
            <person name="Suzuki Y."/>
            <person name="Arimoto A."/>
            <person name="Ishii H."/>
            <person name="Satoh N."/>
            <person name="Nishiyama T."/>
            <person name="Hasebe M."/>
            <person name="Maruyama T."/>
            <person name="Minagawa J."/>
            <person name="Obokata J."/>
            <person name="Shigenobu S."/>
        </authorList>
    </citation>
    <scope>NUCLEOTIDE SEQUENCE [LARGE SCALE GENOMIC DNA]</scope>
</reference>
<comment type="caution">
    <text evidence="1">The sequence shown here is derived from an EMBL/GenBank/DDBJ whole genome shotgun (WGS) entry which is preliminary data.</text>
</comment>
<protein>
    <submittedName>
        <fullName evidence="1">Uncharacterized protein</fullName>
    </submittedName>
</protein>
<dbReference type="EMBL" id="BLXT01003952">
    <property type="protein sequence ID" value="GFO08396.1"/>
    <property type="molecule type" value="Genomic_DNA"/>
</dbReference>
<evidence type="ECO:0000313" key="2">
    <source>
        <dbReference type="Proteomes" id="UP000735302"/>
    </source>
</evidence>
<gene>
    <name evidence="1" type="ORF">PoB_003490100</name>
</gene>
<dbReference type="AlphaFoldDB" id="A0AAV4AB60"/>
<organism evidence="1 2">
    <name type="scientific">Plakobranchus ocellatus</name>
    <dbReference type="NCBI Taxonomy" id="259542"/>
    <lineage>
        <taxon>Eukaryota</taxon>
        <taxon>Metazoa</taxon>
        <taxon>Spiralia</taxon>
        <taxon>Lophotrochozoa</taxon>
        <taxon>Mollusca</taxon>
        <taxon>Gastropoda</taxon>
        <taxon>Heterobranchia</taxon>
        <taxon>Euthyneura</taxon>
        <taxon>Panpulmonata</taxon>
        <taxon>Sacoglossa</taxon>
        <taxon>Placobranchoidea</taxon>
        <taxon>Plakobranchidae</taxon>
        <taxon>Plakobranchus</taxon>
    </lineage>
</organism>
<accession>A0AAV4AB60</accession>
<sequence length="102" mass="11530">MIKITHNDDEDSDDGGDVKTMVAVMMMMMKSPWRHRLDGLQSGGFWLQENTPFLALELYRHGWSWCTVADSLTGANILTFCHQSDPTTILIPEAVCLARLFV</sequence>
<proteinExistence type="predicted"/>
<name>A0AAV4AB60_9GAST</name>